<evidence type="ECO:0000256" key="12">
    <source>
        <dbReference type="SAM" id="SignalP"/>
    </source>
</evidence>
<keyword evidence="7" id="KW-0378">Hydrolase</keyword>
<accession>A0AAD2JYD7</accession>
<evidence type="ECO:0000313" key="15">
    <source>
        <dbReference type="Proteomes" id="UP001295794"/>
    </source>
</evidence>
<evidence type="ECO:0000256" key="8">
    <source>
        <dbReference type="ARBA" id="ARBA00023136"/>
    </source>
</evidence>
<evidence type="ECO:0000313" key="14">
    <source>
        <dbReference type="EMBL" id="CAK5268692.1"/>
    </source>
</evidence>
<dbReference type="GO" id="GO:0098552">
    <property type="term" value="C:side of membrane"/>
    <property type="evidence" value="ECO:0007669"/>
    <property type="project" value="UniProtKB-KW"/>
</dbReference>
<keyword evidence="3" id="KW-1003">Cell membrane</keyword>
<comment type="subcellular location">
    <subcellularLocation>
        <location evidence="2">Cell membrane</location>
        <topology evidence="2">Lipid-anchor</topology>
        <topology evidence="2">GPI-anchor</topology>
    </subcellularLocation>
</comment>
<keyword evidence="11" id="KW-0961">Cell wall biogenesis/degradation</keyword>
<evidence type="ECO:0000256" key="11">
    <source>
        <dbReference type="ARBA" id="ARBA00023316"/>
    </source>
</evidence>
<dbReference type="Pfam" id="PF01522">
    <property type="entry name" value="Polysacc_deac_1"/>
    <property type="match status" value="1"/>
</dbReference>
<feature type="signal peptide" evidence="12">
    <location>
        <begin position="1"/>
        <end position="19"/>
    </location>
</feature>
<dbReference type="GO" id="GO:0005886">
    <property type="term" value="C:plasma membrane"/>
    <property type="evidence" value="ECO:0007669"/>
    <property type="project" value="UniProtKB-SubCell"/>
</dbReference>
<dbReference type="EMBL" id="CAVNYO010000138">
    <property type="protein sequence ID" value="CAK5268692.1"/>
    <property type="molecule type" value="Genomic_DNA"/>
</dbReference>
<evidence type="ECO:0000256" key="10">
    <source>
        <dbReference type="ARBA" id="ARBA00023288"/>
    </source>
</evidence>
<evidence type="ECO:0000256" key="4">
    <source>
        <dbReference type="ARBA" id="ARBA00022622"/>
    </source>
</evidence>
<dbReference type="InterPro" id="IPR011330">
    <property type="entry name" value="Glyco_hydro/deAcase_b/a-brl"/>
</dbReference>
<name>A0AAD2JYD7_9AGAR</name>
<dbReference type="GO" id="GO:0016810">
    <property type="term" value="F:hydrolase activity, acting on carbon-nitrogen (but not peptide) bonds"/>
    <property type="evidence" value="ECO:0007669"/>
    <property type="project" value="InterPro"/>
</dbReference>
<sequence length="285" mass="31120">MLGFALILLVGAFLPLVSCGPLVTGAPHNSSSAAAGMATVYTSCTTKNFAALTFDDGPWVYEVGISNLLRDNNVSGTFFVSELPDGCIYDDDIVTSIQSTFRAGHQIASHTWSHPDLNTLIAQEIQELDVALKKVLGIKTRFLRPPYGNFNDRVRQVAAQNDKDYIVTWNFDSGDSVGESYQNSEKDYAKFLAGNPDSMIALNHETMKNTAHYLVQNAINQIKAKGYQLVTVAQCLGIDAYESSTGLGTKDVRLSLAVSSVLLTSRLPHRTPGLARITRDSFKYN</sequence>
<dbReference type="InterPro" id="IPR002509">
    <property type="entry name" value="NODB_dom"/>
</dbReference>
<dbReference type="PROSITE" id="PS51677">
    <property type="entry name" value="NODB"/>
    <property type="match status" value="1"/>
</dbReference>
<keyword evidence="15" id="KW-1185">Reference proteome</keyword>
<evidence type="ECO:0000256" key="2">
    <source>
        <dbReference type="ARBA" id="ARBA00004609"/>
    </source>
</evidence>
<evidence type="ECO:0000256" key="5">
    <source>
        <dbReference type="ARBA" id="ARBA00022723"/>
    </source>
</evidence>
<feature type="chain" id="PRO_5042195909" description="NodB homology domain-containing protein" evidence="12">
    <location>
        <begin position="20"/>
        <end position="285"/>
    </location>
</feature>
<keyword evidence="5" id="KW-0479">Metal-binding</keyword>
<dbReference type="PANTHER" id="PTHR46471">
    <property type="entry name" value="CHITIN DEACETYLASE"/>
    <property type="match status" value="1"/>
</dbReference>
<evidence type="ECO:0000256" key="3">
    <source>
        <dbReference type="ARBA" id="ARBA00022475"/>
    </source>
</evidence>
<keyword evidence="4" id="KW-0336">GPI-anchor</keyword>
<evidence type="ECO:0000259" key="13">
    <source>
        <dbReference type="PROSITE" id="PS51677"/>
    </source>
</evidence>
<feature type="domain" description="NodB homology" evidence="13">
    <location>
        <begin position="48"/>
        <end position="230"/>
    </location>
</feature>
<keyword evidence="9" id="KW-0119">Carbohydrate metabolism</keyword>
<keyword evidence="6 12" id="KW-0732">Signal</keyword>
<evidence type="ECO:0000256" key="1">
    <source>
        <dbReference type="ARBA" id="ARBA00001941"/>
    </source>
</evidence>
<protein>
    <recommendedName>
        <fullName evidence="13">NodB homology domain-containing protein</fullName>
    </recommendedName>
</protein>
<dbReference type="AlphaFoldDB" id="A0AAD2JYD7"/>
<dbReference type="Proteomes" id="UP001295794">
    <property type="component" value="Unassembled WGS sequence"/>
</dbReference>
<comment type="caution">
    <text evidence="14">The sequence shown here is derived from an EMBL/GenBank/DDBJ whole genome shotgun (WGS) entry which is preliminary data.</text>
</comment>
<dbReference type="GO" id="GO:0071555">
    <property type="term" value="P:cell wall organization"/>
    <property type="evidence" value="ECO:0007669"/>
    <property type="project" value="UniProtKB-KW"/>
</dbReference>
<dbReference type="GO" id="GO:0046872">
    <property type="term" value="F:metal ion binding"/>
    <property type="evidence" value="ECO:0007669"/>
    <property type="project" value="UniProtKB-KW"/>
</dbReference>
<proteinExistence type="predicted"/>
<evidence type="ECO:0000256" key="6">
    <source>
        <dbReference type="ARBA" id="ARBA00022729"/>
    </source>
</evidence>
<evidence type="ECO:0000256" key="7">
    <source>
        <dbReference type="ARBA" id="ARBA00022801"/>
    </source>
</evidence>
<gene>
    <name evidence="14" type="ORF">MYCIT1_LOCUS11974</name>
</gene>
<organism evidence="14 15">
    <name type="scientific">Mycena citricolor</name>
    <dbReference type="NCBI Taxonomy" id="2018698"/>
    <lineage>
        <taxon>Eukaryota</taxon>
        <taxon>Fungi</taxon>
        <taxon>Dikarya</taxon>
        <taxon>Basidiomycota</taxon>
        <taxon>Agaricomycotina</taxon>
        <taxon>Agaricomycetes</taxon>
        <taxon>Agaricomycetidae</taxon>
        <taxon>Agaricales</taxon>
        <taxon>Marasmiineae</taxon>
        <taxon>Mycenaceae</taxon>
        <taxon>Mycena</taxon>
    </lineage>
</organism>
<reference evidence="14" key="1">
    <citation type="submission" date="2023-11" db="EMBL/GenBank/DDBJ databases">
        <authorList>
            <person name="De Vega J J."/>
            <person name="De Vega J J."/>
        </authorList>
    </citation>
    <scope>NUCLEOTIDE SEQUENCE</scope>
</reference>
<keyword evidence="10" id="KW-0449">Lipoprotein</keyword>
<keyword evidence="8" id="KW-0472">Membrane</keyword>
<comment type="cofactor">
    <cofactor evidence="1">
        <name>Co(2+)</name>
        <dbReference type="ChEBI" id="CHEBI:48828"/>
    </cofactor>
</comment>
<dbReference type="GO" id="GO:0005975">
    <property type="term" value="P:carbohydrate metabolic process"/>
    <property type="evidence" value="ECO:0007669"/>
    <property type="project" value="InterPro"/>
</dbReference>
<dbReference type="PANTHER" id="PTHR46471:SF2">
    <property type="entry name" value="CHITIN DEACETYLASE-RELATED"/>
    <property type="match status" value="1"/>
</dbReference>
<dbReference type="Gene3D" id="3.20.20.370">
    <property type="entry name" value="Glycoside hydrolase/deacetylase"/>
    <property type="match status" value="1"/>
</dbReference>
<dbReference type="SUPFAM" id="SSF88713">
    <property type="entry name" value="Glycoside hydrolase/deacetylase"/>
    <property type="match status" value="1"/>
</dbReference>
<keyword evidence="4" id="KW-0325">Glycoprotein</keyword>
<evidence type="ECO:0000256" key="9">
    <source>
        <dbReference type="ARBA" id="ARBA00023277"/>
    </source>
</evidence>